<evidence type="ECO:0000313" key="2">
    <source>
        <dbReference type="Proteomes" id="UP000595437"/>
    </source>
</evidence>
<gene>
    <name evidence="1" type="ORF">FKW44_022133</name>
</gene>
<proteinExistence type="predicted"/>
<dbReference type="EMBL" id="CP045905">
    <property type="protein sequence ID" value="QQP36898.1"/>
    <property type="molecule type" value="Genomic_DNA"/>
</dbReference>
<dbReference type="OrthoDB" id="8923594at2759"/>
<organism evidence="1 2">
    <name type="scientific">Caligus rogercresseyi</name>
    <name type="common">Sea louse</name>
    <dbReference type="NCBI Taxonomy" id="217165"/>
    <lineage>
        <taxon>Eukaryota</taxon>
        <taxon>Metazoa</taxon>
        <taxon>Ecdysozoa</taxon>
        <taxon>Arthropoda</taxon>
        <taxon>Crustacea</taxon>
        <taxon>Multicrustacea</taxon>
        <taxon>Hexanauplia</taxon>
        <taxon>Copepoda</taxon>
        <taxon>Siphonostomatoida</taxon>
        <taxon>Caligidae</taxon>
        <taxon>Caligus</taxon>
    </lineage>
</organism>
<evidence type="ECO:0000313" key="1">
    <source>
        <dbReference type="EMBL" id="QQP36898.1"/>
    </source>
</evidence>
<sequence>MSGELIEDESLKAAERDFEVNVHSLIMDTIIQSIHERLTASGMLCSDSILKTSLK</sequence>
<keyword evidence="2" id="KW-1185">Reference proteome</keyword>
<dbReference type="Proteomes" id="UP000595437">
    <property type="component" value="Chromosome 16"/>
</dbReference>
<reference evidence="2" key="1">
    <citation type="submission" date="2021-01" db="EMBL/GenBank/DDBJ databases">
        <title>Caligus Genome Assembly.</title>
        <authorList>
            <person name="Gallardo-Escarate C."/>
        </authorList>
    </citation>
    <scope>NUCLEOTIDE SEQUENCE [LARGE SCALE GENOMIC DNA]</scope>
</reference>
<protein>
    <submittedName>
        <fullName evidence="1">Uncharacterized protein</fullName>
    </submittedName>
</protein>
<accession>A0A7T8GSA3</accession>
<name>A0A7T8GSA3_CALRO</name>
<dbReference type="AlphaFoldDB" id="A0A7T8GSA3"/>